<dbReference type="Proteomes" id="UP000019132">
    <property type="component" value="Unassembled WGS sequence"/>
</dbReference>
<organism evidence="1 2">
    <name type="scientific">Globisporangium ultimum (strain ATCC 200006 / CBS 805.95 / DAOM BR144)</name>
    <name type="common">Pythium ultimum</name>
    <dbReference type="NCBI Taxonomy" id="431595"/>
    <lineage>
        <taxon>Eukaryota</taxon>
        <taxon>Sar</taxon>
        <taxon>Stramenopiles</taxon>
        <taxon>Oomycota</taxon>
        <taxon>Peronosporomycetes</taxon>
        <taxon>Pythiales</taxon>
        <taxon>Pythiaceae</taxon>
        <taxon>Globisporangium</taxon>
    </lineage>
</organism>
<dbReference type="EnsemblProtists" id="PYU1_T006273">
    <property type="protein sequence ID" value="PYU1_T006273"/>
    <property type="gene ID" value="PYU1_G006261"/>
</dbReference>
<dbReference type="VEuPathDB" id="FungiDB:PYU1_G006261"/>
<name>K3WMT1_GLOUD</name>
<proteinExistence type="predicted"/>
<dbReference type="InParanoid" id="K3WMT1"/>
<sequence>MEVPLCRDANEMMRIAIEVAAPSLDAVAAETAAARRRGAMRAQEVEQARRACPFRNGKVKYVTYDQQRL</sequence>
<dbReference type="EMBL" id="GL376625">
    <property type="status" value="NOT_ANNOTATED_CDS"/>
    <property type="molecule type" value="Genomic_DNA"/>
</dbReference>
<accession>K3WMT1</accession>
<evidence type="ECO:0000313" key="1">
    <source>
        <dbReference type="EnsemblProtists" id="PYU1_T006273"/>
    </source>
</evidence>
<reference evidence="2" key="1">
    <citation type="journal article" date="2010" name="Genome Biol.">
        <title>Genome sequence of the necrotrophic plant pathogen Pythium ultimum reveals original pathogenicity mechanisms and effector repertoire.</title>
        <authorList>
            <person name="Levesque C.A."/>
            <person name="Brouwer H."/>
            <person name="Cano L."/>
            <person name="Hamilton J.P."/>
            <person name="Holt C."/>
            <person name="Huitema E."/>
            <person name="Raffaele S."/>
            <person name="Robideau G.P."/>
            <person name="Thines M."/>
            <person name="Win J."/>
            <person name="Zerillo M.M."/>
            <person name="Beakes G.W."/>
            <person name="Boore J.L."/>
            <person name="Busam D."/>
            <person name="Dumas B."/>
            <person name="Ferriera S."/>
            <person name="Fuerstenberg S.I."/>
            <person name="Gachon C.M."/>
            <person name="Gaulin E."/>
            <person name="Govers F."/>
            <person name="Grenville-Briggs L."/>
            <person name="Horner N."/>
            <person name="Hostetler J."/>
            <person name="Jiang R.H."/>
            <person name="Johnson J."/>
            <person name="Krajaejun T."/>
            <person name="Lin H."/>
            <person name="Meijer H.J."/>
            <person name="Moore B."/>
            <person name="Morris P."/>
            <person name="Phuntmart V."/>
            <person name="Puiu D."/>
            <person name="Shetty J."/>
            <person name="Stajich J.E."/>
            <person name="Tripathy S."/>
            <person name="Wawra S."/>
            <person name="van West P."/>
            <person name="Whitty B.R."/>
            <person name="Coutinho P.M."/>
            <person name="Henrissat B."/>
            <person name="Martin F."/>
            <person name="Thomas P.D."/>
            <person name="Tyler B.M."/>
            <person name="De Vries R.P."/>
            <person name="Kamoun S."/>
            <person name="Yandell M."/>
            <person name="Tisserat N."/>
            <person name="Buell C.R."/>
        </authorList>
    </citation>
    <scope>NUCLEOTIDE SEQUENCE</scope>
    <source>
        <strain evidence="2">DAOM:BR144</strain>
    </source>
</reference>
<dbReference type="HOGENOM" id="CLU_2781521_0_0_1"/>
<reference evidence="2" key="2">
    <citation type="submission" date="2010-04" db="EMBL/GenBank/DDBJ databases">
        <authorList>
            <person name="Buell R."/>
            <person name="Hamilton J."/>
            <person name="Hostetler J."/>
        </authorList>
    </citation>
    <scope>NUCLEOTIDE SEQUENCE [LARGE SCALE GENOMIC DNA]</scope>
    <source>
        <strain evidence="2">DAOM:BR144</strain>
    </source>
</reference>
<dbReference type="AlphaFoldDB" id="K3WMT1"/>
<protein>
    <submittedName>
        <fullName evidence="1">Uncharacterized protein</fullName>
    </submittedName>
</protein>
<keyword evidence="2" id="KW-1185">Reference proteome</keyword>
<evidence type="ECO:0000313" key="2">
    <source>
        <dbReference type="Proteomes" id="UP000019132"/>
    </source>
</evidence>
<reference evidence="1" key="3">
    <citation type="submission" date="2015-02" db="UniProtKB">
        <authorList>
            <consortium name="EnsemblProtists"/>
        </authorList>
    </citation>
    <scope>IDENTIFICATION</scope>
    <source>
        <strain evidence="1">DAOM BR144</strain>
    </source>
</reference>